<dbReference type="Gene3D" id="3.40.50.1910">
    <property type="match status" value="1"/>
</dbReference>
<evidence type="ECO:0000313" key="2">
    <source>
        <dbReference type="Proteomes" id="UP000054485"/>
    </source>
</evidence>
<dbReference type="STRING" id="930992.A0A0C9Z5R0"/>
<dbReference type="Proteomes" id="UP000054485">
    <property type="component" value="Unassembled WGS sequence"/>
</dbReference>
<protein>
    <submittedName>
        <fullName evidence="1">Uncharacterized protein</fullName>
    </submittedName>
</protein>
<dbReference type="OrthoDB" id="10262287at2759"/>
<dbReference type="InterPro" id="IPR027482">
    <property type="entry name" value="Sec1-like_dom2"/>
</dbReference>
<gene>
    <name evidence="1" type="ORF">CY34DRAFT_752198</name>
</gene>
<dbReference type="EMBL" id="KN836109">
    <property type="protein sequence ID" value="KIK32800.1"/>
    <property type="molecule type" value="Genomic_DNA"/>
</dbReference>
<keyword evidence="2" id="KW-1185">Reference proteome</keyword>
<reference evidence="1 2" key="1">
    <citation type="submission" date="2014-04" db="EMBL/GenBank/DDBJ databases">
        <authorList>
            <consortium name="DOE Joint Genome Institute"/>
            <person name="Kuo A."/>
            <person name="Ruytinx J."/>
            <person name="Rineau F."/>
            <person name="Colpaert J."/>
            <person name="Kohler A."/>
            <person name="Nagy L.G."/>
            <person name="Floudas D."/>
            <person name="Copeland A."/>
            <person name="Barry K.W."/>
            <person name="Cichocki N."/>
            <person name="Veneault-Fourrey C."/>
            <person name="LaButti K."/>
            <person name="Lindquist E.A."/>
            <person name="Lipzen A."/>
            <person name="Lundell T."/>
            <person name="Morin E."/>
            <person name="Murat C."/>
            <person name="Sun H."/>
            <person name="Tunlid A."/>
            <person name="Henrissat B."/>
            <person name="Grigoriev I.V."/>
            <person name="Hibbett D.S."/>
            <person name="Martin F."/>
            <person name="Nordberg H.P."/>
            <person name="Cantor M.N."/>
            <person name="Hua S.X."/>
        </authorList>
    </citation>
    <scope>NUCLEOTIDE SEQUENCE [LARGE SCALE GENOMIC DNA]</scope>
    <source>
        <strain evidence="1 2">UH-Slu-Lm8-n1</strain>
    </source>
</reference>
<dbReference type="AlphaFoldDB" id="A0A0C9Z5R0"/>
<reference evidence="2" key="2">
    <citation type="submission" date="2015-01" db="EMBL/GenBank/DDBJ databases">
        <title>Evolutionary Origins and Diversification of the Mycorrhizal Mutualists.</title>
        <authorList>
            <consortium name="DOE Joint Genome Institute"/>
            <consortium name="Mycorrhizal Genomics Consortium"/>
            <person name="Kohler A."/>
            <person name="Kuo A."/>
            <person name="Nagy L.G."/>
            <person name="Floudas D."/>
            <person name="Copeland A."/>
            <person name="Barry K.W."/>
            <person name="Cichocki N."/>
            <person name="Veneault-Fourrey C."/>
            <person name="LaButti K."/>
            <person name="Lindquist E.A."/>
            <person name="Lipzen A."/>
            <person name="Lundell T."/>
            <person name="Morin E."/>
            <person name="Murat C."/>
            <person name="Riley R."/>
            <person name="Ohm R."/>
            <person name="Sun H."/>
            <person name="Tunlid A."/>
            <person name="Henrissat B."/>
            <person name="Grigoriev I.V."/>
            <person name="Hibbett D.S."/>
            <person name="Martin F."/>
        </authorList>
    </citation>
    <scope>NUCLEOTIDE SEQUENCE [LARGE SCALE GENOMIC DNA]</scope>
    <source>
        <strain evidence="2">UH-Slu-Lm8-n1</strain>
    </source>
</reference>
<dbReference type="InParanoid" id="A0A0C9Z5R0"/>
<accession>A0A0C9Z5R0</accession>
<evidence type="ECO:0000313" key="1">
    <source>
        <dbReference type="EMBL" id="KIK32800.1"/>
    </source>
</evidence>
<dbReference type="HOGENOM" id="CLU_1620175_0_0_1"/>
<proteinExistence type="predicted"/>
<sequence length="164" mass="18367">MLKHNVLEISGDTLEVVHTIVVLQRFLNRLRMLRVILDSESIFGDAEIKVAYISVVSVSNWNAAHRELVNTSETYLNLSLRTLLKKVYGCFPRILGKGDYASRGWQPFLRNRYLINLLSDTSAPSAQFNSLIIDASSLIAPITPLLTQLTYEGSSTSLLVQKLS</sequence>
<organism evidence="1 2">
    <name type="scientific">Suillus luteus UH-Slu-Lm8-n1</name>
    <dbReference type="NCBI Taxonomy" id="930992"/>
    <lineage>
        <taxon>Eukaryota</taxon>
        <taxon>Fungi</taxon>
        <taxon>Dikarya</taxon>
        <taxon>Basidiomycota</taxon>
        <taxon>Agaricomycotina</taxon>
        <taxon>Agaricomycetes</taxon>
        <taxon>Agaricomycetidae</taxon>
        <taxon>Boletales</taxon>
        <taxon>Suillineae</taxon>
        <taxon>Suillaceae</taxon>
        <taxon>Suillus</taxon>
    </lineage>
</organism>
<name>A0A0C9Z5R0_9AGAM</name>